<feature type="coiled-coil region" evidence="1">
    <location>
        <begin position="181"/>
        <end position="234"/>
    </location>
</feature>
<reference evidence="3 4" key="1">
    <citation type="submission" date="2016-11" db="EMBL/GenBank/DDBJ databases">
        <title>The macronuclear genome of Stentor coeruleus: a giant cell with tiny introns.</title>
        <authorList>
            <person name="Slabodnick M."/>
            <person name="Ruby J.G."/>
            <person name="Reiff S.B."/>
            <person name="Swart E.C."/>
            <person name="Gosai S."/>
            <person name="Prabakaran S."/>
            <person name="Witkowska E."/>
            <person name="Larue G.E."/>
            <person name="Fisher S."/>
            <person name="Freeman R.M."/>
            <person name="Gunawardena J."/>
            <person name="Chu W."/>
            <person name="Stover N.A."/>
            <person name="Gregory B.D."/>
            <person name="Nowacki M."/>
            <person name="Derisi J."/>
            <person name="Roy S.W."/>
            <person name="Marshall W.F."/>
            <person name="Sood P."/>
        </authorList>
    </citation>
    <scope>NUCLEOTIDE SEQUENCE [LARGE SCALE GENOMIC DNA]</scope>
    <source>
        <strain evidence="3">WM001</strain>
    </source>
</reference>
<protein>
    <submittedName>
        <fullName evidence="3">Uncharacterized protein</fullName>
    </submittedName>
</protein>
<dbReference type="EMBL" id="MPUH01000245">
    <property type="protein sequence ID" value="OMJ85175.1"/>
    <property type="molecule type" value="Genomic_DNA"/>
</dbReference>
<dbReference type="PANTHER" id="PTHR47026">
    <property type="entry name" value="PIGMENTOSA GTPASE REGULATOR-LIKE PROTEIN, PUTATIVE-RELATED"/>
    <property type="match status" value="1"/>
</dbReference>
<comment type="caution">
    <text evidence="3">The sequence shown here is derived from an EMBL/GenBank/DDBJ whole genome shotgun (WGS) entry which is preliminary data.</text>
</comment>
<proteinExistence type="predicted"/>
<name>A0A1R2C8A1_9CILI</name>
<organism evidence="3 4">
    <name type="scientific">Stentor coeruleus</name>
    <dbReference type="NCBI Taxonomy" id="5963"/>
    <lineage>
        <taxon>Eukaryota</taxon>
        <taxon>Sar</taxon>
        <taxon>Alveolata</taxon>
        <taxon>Ciliophora</taxon>
        <taxon>Postciliodesmatophora</taxon>
        <taxon>Heterotrichea</taxon>
        <taxon>Heterotrichida</taxon>
        <taxon>Stentoridae</taxon>
        <taxon>Stentor</taxon>
    </lineage>
</organism>
<evidence type="ECO:0000313" key="4">
    <source>
        <dbReference type="Proteomes" id="UP000187209"/>
    </source>
</evidence>
<keyword evidence="4" id="KW-1185">Reference proteome</keyword>
<feature type="compositionally biased region" description="Polar residues" evidence="2">
    <location>
        <begin position="250"/>
        <end position="264"/>
    </location>
</feature>
<feature type="coiled-coil region" evidence="1">
    <location>
        <begin position="7"/>
        <end position="53"/>
    </location>
</feature>
<keyword evidence="1" id="KW-0175">Coiled coil</keyword>
<dbReference type="OrthoDB" id="8062037at2759"/>
<gene>
    <name evidence="3" type="ORF">SteCoe_13570</name>
</gene>
<accession>A0A1R2C8A1</accession>
<evidence type="ECO:0000313" key="3">
    <source>
        <dbReference type="EMBL" id="OMJ85175.1"/>
    </source>
</evidence>
<dbReference type="Proteomes" id="UP000187209">
    <property type="component" value="Unassembled WGS sequence"/>
</dbReference>
<feature type="region of interest" description="Disordered" evidence="2">
    <location>
        <begin position="238"/>
        <end position="273"/>
    </location>
</feature>
<sequence>MDSESSLLVIQEQISKLEQEKLKLEQQELYSEVDNLTHKIANLRIKLKKKQIDILKSHHTNEKDQLEKSFQNELSTFNNNWDNIIEAYYEKSQIELDEFTKKHQQNMINERNRLENSLHMFFKPSAALLNMIKCKEKAVKAGKYADAQTLFNQIEEAKNFEETRFAEQKRNAVEQGLVNFRQAYEKKIQNLKKRHQTGLNELEIQRISENDILIKKYENLRRDMENNQQIMKNIHEGKHTTAAGRHHQSPIKTFYSNTSSSSPLTARKKTVDS</sequence>
<evidence type="ECO:0000256" key="2">
    <source>
        <dbReference type="SAM" id="MobiDB-lite"/>
    </source>
</evidence>
<dbReference type="PANTHER" id="PTHR47026:SF2">
    <property type="entry name" value="FLAGELLAR ASSOCIATED PROTEIN"/>
    <property type="match status" value="1"/>
</dbReference>
<dbReference type="AlphaFoldDB" id="A0A1R2C8A1"/>
<evidence type="ECO:0000256" key="1">
    <source>
        <dbReference type="SAM" id="Coils"/>
    </source>
</evidence>